<evidence type="ECO:0000259" key="2">
    <source>
        <dbReference type="PROSITE" id="PS51898"/>
    </source>
</evidence>
<dbReference type="GO" id="GO:0003677">
    <property type="term" value="F:DNA binding"/>
    <property type="evidence" value="ECO:0007669"/>
    <property type="project" value="InterPro"/>
</dbReference>
<evidence type="ECO:0000256" key="1">
    <source>
        <dbReference type="ARBA" id="ARBA00023172"/>
    </source>
</evidence>
<accession>A0A9X7UAT5</accession>
<dbReference type="GO" id="GO:0006310">
    <property type="term" value="P:DNA recombination"/>
    <property type="evidence" value="ECO:0007669"/>
    <property type="project" value="UniProtKB-KW"/>
</dbReference>
<organism evidence="3 4">
    <name type="scientific">Sphingobium yanoikuyae</name>
    <name type="common">Sphingomonas yanoikuyae</name>
    <dbReference type="NCBI Taxonomy" id="13690"/>
    <lineage>
        <taxon>Bacteria</taxon>
        <taxon>Pseudomonadati</taxon>
        <taxon>Pseudomonadota</taxon>
        <taxon>Alphaproteobacteria</taxon>
        <taxon>Sphingomonadales</taxon>
        <taxon>Sphingomonadaceae</taxon>
        <taxon>Sphingobium</taxon>
    </lineage>
</organism>
<name>A0A9X7UAT5_SPHYA</name>
<sequence length="435" mass="49566">MQLVTILAGDLVKPPPATKRIFHFSDSVNSGRIPKRMLGCPFVVRGGTDGRLVNEYIQARWRGLWSPSLRRALTQQERAEFPAKLDPFQLAIAKRKGRRPKAQSFDVIARNVDDFVGWWRATTELCDSDDDDLRDRLALVQEDVIEAYGDAMGTGEWSNDGIPLSNTTIGQRQIDALNFLSWAKFQGMAPDLLISTVERKLPLATYSGAQRQVIREQISVIRRPDPRRIIFPDEVQVGAHVASILDPAAQIGGMLAYGCGLRLREIVELPNDAIETARSGKQRYLRVTGKRNKTRLVELEPFLFNKIRFYQQFDRVLRLKVSGDDSKFLLLREDGSKFTTKSFYRSFRNAGNISPHLARHWYAVNFLVQAADDYRSKTGHFPRNPEIELQTELLRLQANLGHAQHETTLIYLVSLSQRLHPISLQRAFEQRLNDA</sequence>
<dbReference type="InterPro" id="IPR011010">
    <property type="entry name" value="DNA_brk_join_enz"/>
</dbReference>
<dbReference type="GO" id="GO:0015074">
    <property type="term" value="P:DNA integration"/>
    <property type="evidence" value="ECO:0007669"/>
    <property type="project" value="InterPro"/>
</dbReference>
<protein>
    <submittedName>
        <fullName evidence="3">Tyrosine-type recombinase/integrase</fullName>
    </submittedName>
</protein>
<gene>
    <name evidence="3" type="ORF">H3V42_05450</name>
</gene>
<dbReference type="Pfam" id="PF00589">
    <property type="entry name" value="Phage_integrase"/>
    <property type="match status" value="1"/>
</dbReference>
<dbReference type="Proteomes" id="UP000515377">
    <property type="component" value="Chromosome"/>
</dbReference>
<dbReference type="Gene3D" id="1.10.443.10">
    <property type="entry name" value="Intergrase catalytic core"/>
    <property type="match status" value="1"/>
</dbReference>
<dbReference type="EMBL" id="CP060122">
    <property type="protein sequence ID" value="QNG47076.1"/>
    <property type="molecule type" value="Genomic_DNA"/>
</dbReference>
<reference evidence="3 4" key="1">
    <citation type="submission" date="2020-07" db="EMBL/GenBank/DDBJ databases">
        <title>Whole genome sequence of Sphingobium yanoikuyae A3.</title>
        <authorList>
            <person name="Han S.-S."/>
        </authorList>
    </citation>
    <scope>NUCLEOTIDE SEQUENCE [LARGE SCALE GENOMIC DNA]</scope>
    <source>
        <strain evidence="3 4">A3</strain>
    </source>
</reference>
<dbReference type="InterPro" id="IPR013762">
    <property type="entry name" value="Integrase-like_cat_sf"/>
</dbReference>
<dbReference type="SUPFAM" id="SSF56349">
    <property type="entry name" value="DNA breaking-rejoining enzymes"/>
    <property type="match status" value="1"/>
</dbReference>
<feature type="domain" description="Tyr recombinase" evidence="2">
    <location>
        <begin position="226"/>
        <end position="424"/>
    </location>
</feature>
<dbReference type="AlphaFoldDB" id="A0A9X7UAT5"/>
<keyword evidence="1" id="KW-0233">DNA recombination</keyword>
<evidence type="ECO:0000313" key="4">
    <source>
        <dbReference type="Proteomes" id="UP000515377"/>
    </source>
</evidence>
<evidence type="ECO:0000313" key="3">
    <source>
        <dbReference type="EMBL" id="QNG47076.1"/>
    </source>
</evidence>
<dbReference type="InterPro" id="IPR002104">
    <property type="entry name" value="Integrase_catalytic"/>
</dbReference>
<proteinExistence type="predicted"/>
<dbReference type="PROSITE" id="PS51898">
    <property type="entry name" value="TYR_RECOMBINASE"/>
    <property type="match status" value="1"/>
</dbReference>